<dbReference type="Proteomes" id="UP000663855">
    <property type="component" value="Unassembled WGS sequence"/>
</dbReference>
<dbReference type="GO" id="GO:0000381">
    <property type="term" value="P:regulation of alternative mRNA splicing, via spliceosome"/>
    <property type="evidence" value="ECO:0007669"/>
    <property type="project" value="InterPro"/>
</dbReference>
<dbReference type="AlphaFoldDB" id="A0A818XBF8"/>
<evidence type="ECO:0000256" key="1">
    <source>
        <dbReference type="ARBA" id="ARBA00004123"/>
    </source>
</evidence>
<dbReference type="InterPro" id="IPR051974">
    <property type="entry name" value="PUF60_regulator"/>
</dbReference>
<dbReference type="PANTHER" id="PTHR47330">
    <property type="entry name" value="POLY(U)-BINDING-SPLICING FACTOR PUF60-B-RELATED"/>
    <property type="match status" value="1"/>
</dbReference>
<evidence type="ECO:0000256" key="2">
    <source>
        <dbReference type="ARBA" id="ARBA00005987"/>
    </source>
</evidence>
<feature type="domain" description="RRM" evidence="10">
    <location>
        <begin position="558"/>
        <end position="645"/>
    </location>
</feature>
<dbReference type="Proteomes" id="UP000663824">
    <property type="component" value="Unassembled WGS sequence"/>
</dbReference>
<dbReference type="EMBL" id="CAJNRG010001609">
    <property type="protein sequence ID" value="CAF2034847.1"/>
    <property type="molecule type" value="Genomic_DNA"/>
</dbReference>
<evidence type="ECO:0000256" key="5">
    <source>
        <dbReference type="ARBA" id="ARBA00022884"/>
    </source>
</evidence>
<evidence type="ECO:0000256" key="9">
    <source>
        <dbReference type="SAM" id="MobiDB-lite"/>
    </source>
</evidence>
<evidence type="ECO:0000256" key="6">
    <source>
        <dbReference type="ARBA" id="ARBA00023187"/>
    </source>
</evidence>
<dbReference type="FunFam" id="3.30.70.330:FF:000136">
    <property type="entry name" value="poly(U)-binding-splicing factor PUF60 isoform X1"/>
    <property type="match status" value="1"/>
</dbReference>
<evidence type="ECO:0000256" key="7">
    <source>
        <dbReference type="ARBA" id="ARBA00023242"/>
    </source>
</evidence>
<feature type="region of interest" description="Disordered" evidence="9">
    <location>
        <begin position="57"/>
        <end position="83"/>
    </location>
</feature>
<dbReference type="SMART" id="SM00361">
    <property type="entry name" value="RRM_1"/>
    <property type="match status" value="2"/>
</dbReference>
<evidence type="ECO:0000313" key="16">
    <source>
        <dbReference type="Proteomes" id="UP000663842"/>
    </source>
</evidence>
<feature type="region of interest" description="Disordered" evidence="9">
    <location>
        <begin position="1"/>
        <end position="24"/>
    </location>
</feature>
<evidence type="ECO:0000259" key="10">
    <source>
        <dbReference type="PROSITE" id="PS50102"/>
    </source>
</evidence>
<dbReference type="InterPro" id="IPR006532">
    <property type="entry name" value="PUF60-like"/>
</dbReference>
<accession>A0A818XBF8</accession>
<evidence type="ECO:0000256" key="4">
    <source>
        <dbReference type="ARBA" id="ARBA00022737"/>
    </source>
</evidence>
<keyword evidence="5 8" id="KW-0694">RNA-binding</keyword>
<dbReference type="EMBL" id="CAJNRE010010038">
    <property type="protein sequence ID" value="CAF2087580.1"/>
    <property type="molecule type" value="Genomic_DNA"/>
</dbReference>
<dbReference type="GO" id="GO:0000380">
    <property type="term" value="P:alternative mRNA splicing, via spliceosome"/>
    <property type="evidence" value="ECO:0007669"/>
    <property type="project" value="TreeGrafter"/>
</dbReference>
<dbReference type="InterPro" id="IPR003954">
    <property type="entry name" value="RRM_euk-type"/>
</dbReference>
<dbReference type="SMART" id="SM00360">
    <property type="entry name" value="RRM"/>
    <property type="match status" value="3"/>
</dbReference>
<dbReference type="Gene3D" id="3.30.70.330">
    <property type="match status" value="3"/>
</dbReference>
<evidence type="ECO:0000256" key="8">
    <source>
        <dbReference type="PROSITE-ProRule" id="PRU00176"/>
    </source>
</evidence>
<feature type="region of interest" description="Disordered" evidence="9">
    <location>
        <begin position="472"/>
        <end position="491"/>
    </location>
</feature>
<evidence type="ECO:0000256" key="3">
    <source>
        <dbReference type="ARBA" id="ARBA00022664"/>
    </source>
</evidence>
<feature type="domain" description="RRM" evidence="10">
    <location>
        <begin position="219"/>
        <end position="297"/>
    </location>
</feature>
<feature type="region of interest" description="Disordered" evidence="9">
    <location>
        <begin position="424"/>
        <end position="455"/>
    </location>
</feature>
<dbReference type="CDD" id="cd12371">
    <property type="entry name" value="RRM2_PUF60"/>
    <property type="match status" value="1"/>
</dbReference>
<dbReference type="OrthoDB" id="20943at2759"/>
<dbReference type="InterPro" id="IPR035979">
    <property type="entry name" value="RBD_domain_sf"/>
</dbReference>
<gene>
    <name evidence="11" type="ORF">CJN711_LOCUS30752</name>
    <name evidence="12" type="ORF">KQP761_LOCUS28412</name>
    <name evidence="14" type="ORF">MBJ925_LOCUS19762</name>
    <name evidence="15" type="ORF">UXM345_LOCUS1187</name>
    <name evidence="13" type="ORF">XDN619_LOCUS5726</name>
</gene>
<comment type="caution">
    <text evidence="15">The sequence shown here is derived from an EMBL/GenBank/DDBJ whole genome shotgun (WGS) entry which is preliminary data.</text>
</comment>
<dbReference type="GO" id="GO:0071011">
    <property type="term" value="C:precatalytic spliceosome"/>
    <property type="evidence" value="ECO:0007669"/>
    <property type="project" value="TreeGrafter"/>
</dbReference>
<dbReference type="InterPro" id="IPR000504">
    <property type="entry name" value="RRM_dom"/>
</dbReference>
<dbReference type="Pfam" id="PF00076">
    <property type="entry name" value="RRM_1"/>
    <property type="match status" value="3"/>
</dbReference>
<evidence type="ECO:0000313" key="14">
    <source>
        <dbReference type="EMBL" id="CAF2087580.1"/>
    </source>
</evidence>
<dbReference type="SUPFAM" id="SSF54928">
    <property type="entry name" value="RNA-binding domain, RBD"/>
    <property type="match status" value="2"/>
</dbReference>
<protein>
    <recommendedName>
        <fullName evidence="10">RRM domain-containing protein</fullName>
    </recommendedName>
</protein>
<dbReference type="InterPro" id="IPR034209">
    <property type="entry name" value="PUF60_RRM1"/>
</dbReference>
<dbReference type="GO" id="GO:0006376">
    <property type="term" value="P:mRNA splice site recognition"/>
    <property type="evidence" value="ECO:0007669"/>
    <property type="project" value="TreeGrafter"/>
</dbReference>
<evidence type="ECO:0000313" key="12">
    <source>
        <dbReference type="EMBL" id="CAF1642974.1"/>
    </source>
</evidence>
<dbReference type="PROSITE" id="PS50102">
    <property type="entry name" value="RRM"/>
    <property type="match status" value="3"/>
</dbReference>
<dbReference type="InterPro" id="IPR012677">
    <property type="entry name" value="Nucleotide-bd_a/b_plait_sf"/>
</dbReference>
<keyword evidence="6" id="KW-0508">mRNA splicing</keyword>
<name>A0A818XBF8_9BILA</name>
<dbReference type="EMBL" id="CAJNOW010015572">
    <property type="protein sequence ID" value="CAF1642974.1"/>
    <property type="molecule type" value="Genomic_DNA"/>
</dbReference>
<dbReference type="Proteomes" id="UP000663834">
    <property type="component" value="Unassembled WGS sequence"/>
</dbReference>
<feature type="compositionally biased region" description="Low complexity" evidence="9">
    <location>
        <begin position="473"/>
        <end position="490"/>
    </location>
</feature>
<dbReference type="FunFam" id="3.30.70.330:FF:000382">
    <property type="entry name" value="G-patch domain-containing protein"/>
    <property type="match status" value="1"/>
</dbReference>
<feature type="domain" description="RRM" evidence="10">
    <location>
        <begin position="122"/>
        <end position="200"/>
    </location>
</feature>
<dbReference type="Proteomes" id="UP000663842">
    <property type="component" value="Unassembled WGS sequence"/>
</dbReference>
<keyword evidence="3" id="KW-0507">mRNA processing</keyword>
<comment type="similarity">
    <text evidence="2">Belongs to the RRM half pint family.</text>
</comment>
<evidence type="ECO:0000313" key="13">
    <source>
        <dbReference type="EMBL" id="CAF2034847.1"/>
    </source>
</evidence>
<dbReference type="CDD" id="cd12648">
    <property type="entry name" value="RRM3_UHM_PUF60"/>
    <property type="match status" value="1"/>
</dbReference>
<dbReference type="GO" id="GO:0071013">
    <property type="term" value="C:catalytic step 2 spliceosome"/>
    <property type="evidence" value="ECO:0007669"/>
    <property type="project" value="TreeGrafter"/>
</dbReference>
<dbReference type="PANTHER" id="PTHR47330:SF1">
    <property type="entry name" value="POLY(U)-BINDING-SPLICING FACTOR PUF60"/>
    <property type="match status" value="1"/>
</dbReference>
<dbReference type="InterPro" id="IPR034211">
    <property type="entry name" value="PUF60_RRM2"/>
</dbReference>
<feature type="compositionally biased region" description="Basic and acidic residues" evidence="9">
    <location>
        <begin position="64"/>
        <end position="82"/>
    </location>
</feature>
<proteinExistence type="inferred from homology"/>
<reference evidence="15" key="1">
    <citation type="submission" date="2021-02" db="EMBL/GenBank/DDBJ databases">
        <authorList>
            <person name="Nowell W R."/>
        </authorList>
    </citation>
    <scope>NUCLEOTIDE SEQUENCE</scope>
</reference>
<dbReference type="NCBIfam" id="TIGR01645">
    <property type="entry name" value="half-pint"/>
    <property type="match status" value="1"/>
</dbReference>
<evidence type="ECO:0000313" key="11">
    <source>
        <dbReference type="EMBL" id="CAF1555621.1"/>
    </source>
</evidence>
<dbReference type="Proteomes" id="UP000663887">
    <property type="component" value="Unassembled WGS sequence"/>
</dbReference>
<keyword evidence="4" id="KW-0677">Repeat</keyword>
<evidence type="ECO:0000313" key="15">
    <source>
        <dbReference type="EMBL" id="CAF3736991.1"/>
    </source>
</evidence>
<dbReference type="GO" id="GO:0003723">
    <property type="term" value="F:RNA binding"/>
    <property type="evidence" value="ECO:0007669"/>
    <property type="project" value="UniProtKB-UniRule"/>
</dbReference>
<keyword evidence="7" id="KW-0539">Nucleus</keyword>
<dbReference type="InterPro" id="IPR034212">
    <property type="entry name" value="PUF60_RRM3"/>
</dbReference>
<dbReference type="CDD" id="cd12370">
    <property type="entry name" value="RRM1_PUF60"/>
    <property type="match status" value="1"/>
</dbReference>
<dbReference type="EMBL" id="CAJNOV010014569">
    <property type="protein sequence ID" value="CAF1555621.1"/>
    <property type="molecule type" value="Genomic_DNA"/>
</dbReference>
<sequence length="655" mass="72089">MTEPMITDQPSPVIAENGQSTNSNEKKLAFQNIPRLPREVTPFASFTNVIELDQRGPLFQGPGAKRDTGRYKVRPTDDDSMKRAKKFSMEQSVKYVLVRQQQHQQRAQLDLIKKQQALLLMCRIYIGSINFELNEAMLKQAFQPFGPVKSVSLTFDPVTNRHKGFAFLEYETPEAAQLSIEQMNGVILGGRNIKVGRPSNMPQAQPIIDQLTEEAKNYNRIYIASIHPDLTEKDIQSVFEAFGKIRSSSLSKDTATGKHKGYGFIEYETVQAAQDAINSMNLFDLGGQFLRVGKAITPPEGLFASAQPVTSQMPTAAALAAATITAQLQAKDVETNSQPTVTASQIMNNPLTQVSYLGGTIAPTTVAAALSAASYGGASAVTSMISTILNPTNAITNVIPQPSIIGSPGVLSNFATPMATNLPVSSPTQQVLKPSLPSSPQVINPPTPTSLSIPQPILLEEPPIPVGFQVDLQSQQQQPQQQQQQQQQQQYPSISLVLPRNQSLTNLDITENRKTVADLKNADDPLASLSQQEELSVKGREQRHLLMQKLNQRRLDSRVCVLRNMVGAEDVDDDLQQEITEECSKYGEVNKVVIYTERQGEEDNAEQIVKIFVEFKNSKEAEKSAESLNGRWFGGRMVKAELYDQAAYQAEDLSG</sequence>
<feature type="compositionally biased region" description="Polar residues" evidence="9">
    <location>
        <begin position="424"/>
        <end position="442"/>
    </location>
</feature>
<dbReference type="EMBL" id="CAJOBF010000062">
    <property type="protein sequence ID" value="CAF3736991.1"/>
    <property type="molecule type" value="Genomic_DNA"/>
</dbReference>
<organism evidence="15 16">
    <name type="scientific">Rotaria magnacalcarata</name>
    <dbReference type="NCBI Taxonomy" id="392030"/>
    <lineage>
        <taxon>Eukaryota</taxon>
        <taxon>Metazoa</taxon>
        <taxon>Spiralia</taxon>
        <taxon>Gnathifera</taxon>
        <taxon>Rotifera</taxon>
        <taxon>Eurotatoria</taxon>
        <taxon>Bdelloidea</taxon>
        <taxon>Philodinida</taxon>
        <taxon>Philodinidae</taxon>
        <taxon>Rotaria</taxon>
    </lineage>
</organism>
<comment type="subcellular location">
    <subcellularLocation>
        <location evidence="1">Nucleus</location>
    </subcellularLocation>
</comment>